<dbReference type="InterPro" id="IPR002524">
    <property type="entry name" value="Cation_efflux"/>
</dbReference>
<evidence type="ECO:0000256" key="3">
    <source>
        <dbReference type="ARBA" id="ARBA00022692"/>
    </source>
</evidence>
<dbReference type="Proteomes" id="UP000184048">
    <property type="component" value="Unassembled WGS sequence"/>
</dbReference>
<keyword evidence="3 6" id="KW-0812">Transmembrane</keyword>
<gene>
    <name evidence="9" type="ORF">SAMN02745131_03420</name>
</gene>
<dbReference type="InterPro" id="IPR036837">
    <property type="entry name" value="Cation_efflux_CTD_sf"/>
</dbReference>
<dbReference type="STRING" id="1121884.SAMN02745131_03420"/>
<evidence type="ECO:0000259" key="7">
    <source>
        <dbReference type="Pfam" id="PF01545"/>
    </source>
</evidence>
<dbReference type="Pfam" id="PF16916">
    <property type="entry name" value="ZT_dimer"/>
    <property type="match status" value="1"/>
</dbReference>
<dbReference type="GO" id="GO:0006829">
    <property type="term" value="P:zinc ion transport"/>
    <property type="evidence" value="ECO:0007669"/>
    <property type="project" value="InterPro"/>
</dbReference>
<feature type="transmembrane region" description="Helical" evidence="6">
    <location>
        <begin position="74"/>
        <end position="94"/>
    </location>
</feature>
<dbReference type="RefSeq" id="WP_072836553.1">
    <property type="nucleotide sequence ID" value="NZ_FQUU01000017.1"/>
</dbReference>
<dbReference type="GO" id="GO:0016020">
    <property type="term" value="C:membrane"/>
    <property type="evidence" value="ECO:0007669"/>
    <property type="project" value="UniProtKB-SubCell"/>
</dbReference>
<dbReference type="InterPro" id="IPR058533">
    <property type="entry name" value="Cation_efflux_TM"/>
</dbReference>
<dbReference type="SUPFAM" id="SSF161111">
    <property type="entry name" value="Cation efflux protein transmembrane domain-like"/>
    <property type="match status" value="1"/>
</dbReference>
<dbReference type="GO" id="GO:0008324">
    <property type="term" value="F:monoatomic cation transmembrane transporter activity"/>
    <property type="evidence" value="ECO:0007669"/>
    <property type="project" value="InterPro"/>
</dbReference>
<keyword evidence="2" id="KW-0813">Transport</keyword>
<evidence type="ECO:0000256" key="1">
    <source>
        <dbReference type="ARBA" id="ARBA00004141"/>
    </source>
</evidence>
<evidence type="ECO:0000256" key="4">
    <source>
        <dbReference type="ARBA" id="ARBA00022989"/>
    </source>
</evidence>
<dbReference type="Gene3D" id="1.20.1510.10">
    <property type="entry name" value="Cation efflux protein transmembrane domain"/>
    <property type="match status" value="1"/>
</dbReference>
<feature type="transmembrane region" description="Helical" evidence="6">
    <location>
        <begin position="114"/>
        <end position="135"/>
    </location>
</feature>
<protein>
    <submittedName>
        <fullName evidence="9">Cation diffusion facilitator family transporter</fullName>
    </submittedName>
</protein>
<sequence length="310" mass="34557">MTKSKKSIYSALAANILIAITKFIAGSISNSSAMIAEGVHSVVDTINELLLLYGIRLSKKPADALRPFGYGKELYFWSFIVALLIFGLGGGISIYQGYQHIRHPEPLGDPTWSYVVLIISIVFEGSSLFIAFKEFNKQHKEETMWSAIHRSKDPTSFTILFEDGAAVIGLLVVLAAVYFGHRYQLPYLDGIATVTVGLLLVAVSLILARESRSLLMGEGIAPDTQARITALIEKDPHVKKVLHILSTYQSPEEIVLMIVVAFHENLDTSDINEAIERIRDMIKKEYALVRYILVQPEFYEQAPGKIKIEQ</sequence>
<evidence type="ECO:0000313" key="9">
    <source>
        <dbReference type="EMBL" id="SHF74209.1"/>
    </source>
</evidence>
<feature type="transmembrane region" description="Helical" evidence="6">
    <location>
        <begin position="7"/>
        <end position="28"/>
    </location>
</feature>
<dbReference type="EMBL" id="FQUU01000017">
    <property type="protein sequence ID" value="SHF74209.1"/>
    <property type="molecule type" value="Genomic_DNA"/>
</dbReference>
<organism evidence="9 10">
    <name type="scientific">Flavisolibacter ginsengisoli DSM 18119</name>
    <dbReference type="NCBI Taxonomy" id="1121884"/>
    <lineage>
        <taxon>Bacteria</taxon>
        <taxon>Pseudomonadati</taxon>
        <taxon>Bacteroidota</taxon>
        <taxon>Chitinophagia</taxon>
        <taxon>Chitinophagales</taxon>
        <taxon>Chitinophagaceae</taxon>
        <taxon>Flavisolibacter</taxon>
    </lineage>
</organism>
<dbReference type="NCBIfam" id="TIGR01297">
    <property type="entry name" value="CDF"/>
    <property type="match status" value="1"/>
</dbReference>
<dbReference type="PANTHER" id="PTHR13414:SF9">
    <property type="entry name" value="PROTON-COUPLED ZINC ANTIPORTER SLC30A9, MITOCHONDRIAL"/>
    <property type="match status" value="1"/>
</dbReference>
<comment type="subcellular location">
    <subcellularLocation>
        <location evidence="1">Membrane</location>
        <topology evidence="1">Multi-pass membrane protein</topology>
    </subcellularLocation>
</comment>
<feature type="domain" description="Cation efflux protein transmembrane" evidence="7">
    <location>
        <begin position="10"/>
        <end position="216"/>
    </location>
</feature>
<evidence type="ECO:0000259" key="8">
    <source>
        <dbReference type="Pfam" id="PF16916"/>
    </source>
</evidence>
<keyword evidence="5 6" id="KW-0472">Membrane</keyword>
<name>A0A1M5E4N2_9BACT</name>
<feature type="transmembrane region" description="Helical" evidence="6">
    <location>
        <begin position="156"/>
        <end position="179"/>
    </location>
</feature>
<feature type="domain" description="Cation efflux protein cytoplasmic" evidence="8">
    <location>
        <begin position="222"/>
        <end position="297"/>
    </location>
</feature>
<dbReference type="AlphaFoldDB" id="A0A1M5E4N2"/>
<dbReference type="InterPro" id="IPR027469">
    <property type="entry name" value="Cation_efflux_TMD_sf"/>
</dbReference>
<dbReference type="SUPFAM" id="SSF160240">
    <property type="entry name" value="Cation efflux protein cytoplasmic domain-like"/>
    <property type="match status" value="1"/>
</dbReference>
<evidence type="ECO:0000256" key="2">
    <source>
        <dbReference type="ARBA" id="ARBA00022448"/>
    </source>
</evidence>
<feature type="transmembrane region" description="Helical" evidence="6">
    <location>
        <begin position="34"/>
        <end position="53"/>
    </location>
</feature>
<dbReference type="InterPro" id="IPR040177">
    <property type="entry name" value="SLC30A9"/>
</dbReference>
<feature type="transmembrane region" description="Helical" evidence="6">
    <location>
        <begin position="185"/>
        <end position="208"/>
    </location>
</feature>
<evidence type="ECO:0000313" key="10">
    <source>
        <dbReference type="Proteomes" id="UP000184048"/>
    </source>
</evidence>
<keyword evidence="10" id="KW-1185">Reference proteome</keyword>
<dbReference type="Gene3D" id="3.30.70.1350">
    <property type="entry name" value="Cation efflux protein, cytoplasmic domain"/>
    <property type="match status" value="1"/>
</dbReference>
<dbReference type="InterPro" id="IPR027470">
    <property type="entry name" value="Cation_efflux_CTD"/>
</dbReference>
<dbReference type="OrthoDB" id="9806522at2"/>
<accession>A0A1M5E4N2</accession>
<proteinExistence type="predicted"/>
<keyword evidence="4 6" id="KW-1133">Transmembrane helix</keyword>
<evidence type="ECO:0000256" key="5">
    <source>
        <dbReference type="ARBA" id="ARBA00023136"/>
    </source>
</evidence>
<dbReference type="Pfam" id="PF01545">
    <property type="entry name" value="Cation_efflux"/>
    <property type="match status" value="1"/>
</dbReference>
<evidence type="ECO:0000256" key="6">
    <source>
        <dbReference type="SAM" id="Phobius"/>
    </source>
</evidence>
<reference evidence="9 10" key="1">
    <citation type="submission" date="2016-11" db="EMBL/GenBank/DDBJ databases">
        <authorList>
            <person name="Jaros S."/>
            <person name="Januszkiewicz K."/>
            <person name="Wedrychowicz H."/>
        </authorList>
    </citation>
    <scope>NUCLEOTIDE SEQUENCE [LARGE SCALE GENOMIC DNA]</scope>
    <source>
        <strain evidence="9 10">DSM 18119</strain>
    </source>
</reference>
<dbReference type="PANTHER" id="PTHR13414">
    <property type="entry name" value="HUEL-CATION TRANSPORTER"/>
    <property type="match status" value="1"/>
</dbReference>